<evidence type="ECO:0000256" key="2">
    <source>
        <dbReference type="ARBA" id="ARBA00022598"/>
    </source>
</evidence>
<dbReference type="SUPFAM" id="SSF55681">
    <property type="entry name" value="Class II aaRS and biotin synthetases"/>
    <property type="match status" value="1"/>
</dbReference>
<dbReference type="SUPFAM" id="SSF50249">
    <property type="entry name" value="Nucleic acid-binding proteins"/>
    <property type="match status" value="1"/>
</dbReference>
<keyword evidence="3" id="KW-0547">Nucleotide-binding</keyword>
<dbReference type="PANTHER" id="PTHR22594">
    <property type="entry name" value="ASPARTYL/LYSYL-TRNA SYNTHETASE"/>
    <property type="match status" value="1"/>
</dbReference>
<keyword evidence="2" id="KW-0436">Ligase</keyword>
<dbReference type="Gene3D" id="2.40.50.140">
    <property type="entry name" value="Nucleic acid-binding proteins"/>
    <property type="match status" value="1"/>
</dbReference>
<sequence>MLTSSRLTRILCQYSLTKSNKITSRIINNKKNVAMINNISQVDFSQDVVEKLAVPSMEEPSPINKFVLRSHTCGELTADNIGDDVKLCGWMEFQRMGKFITLRDSYGSIQLMIPDDNKMLIELVEKLNYESVLSITGKVIARPKGQENDKMKTGKIEIKIDTLNVENNSVAQLPFYIRQHNMPKEHLQMQFRYLSLRFPLMQNNLRIRSNVIHKMRTYLIDNCGFVDVETPTLFKRTPGGAQEFIVPTQEPNKFYSLVQSPQQFKQLLMVGGIDRYFQIARCYRDEGARPDRQPEFTQLDIEMSFVDRQGIINLVEEIIKNSCANYFTENFNIPFKKFTYDDVMELYGTDKPDLRIPNQITNITNLFINDNSNNTNKQNNFIYALTFTNDAADSLTSSTKNQFNKIKETNYKDAKLIQIKISDDWESKINNIGLDSSALSSVLKIKNKDALFIAIGAKNDARQLLGKIRTEFTDILESKNIKIRKDGFEFLWVLDFPLFEENDDGCLTSTHHPFTAPHPDDFELLETDPLKVRGQHYDLVLNGSEIAGGSIRIHNSELQREILKMLNINESQMMHLLSALSSGAPPHGGIAFGMDRLISIICNSPSIRNVIAFPKSMEGRDLMSDAPSEITDDEKKLYHLK</sequence>
<dbReference type="NCBIfam" id="TIGR00459">
    <property type="entry name" value="aspS_bact"/>
    <property type="match status" value="1"/>
</dbReference>
<dbReference type="GO" id="GO:0004815">
    <property type="term" value="F:aspartate-tRNA ligase activity"/>
    <property type="evidence" value="ECO:0007669"/>
    <property type="project" value="TreeGrafter"/>
</dbReference>
<dbReference type="HAMAP" id="MF_00044">
    <property type="entry name" value="Asp_tRNA_synth_type1"/>
    <property type="match status" value="1"/>
</dbReference>
<dbReference type="PROSITE" id="PS50862">
    <property type="entry name" value="AA_TRNA_LIGASE_II"/>
    <property type="match status" value="1"/>
</dbReference>
<evidence type="ECO:0000256" key="6">
    <source>
        <dbReference type="ARBA" id="ARBA00023146"/>
    </source>
</evidence>
<dbReference type="InterPro" id="IPR004115">
    <property type="entry name" value="GAD-like_sf"/>
</dbReference>
<reference evidence="8 9" key="1">
    <citation type="submission" date="2020-08" db="EMBL/GenBank/DDBJ databases">
        <title>Aphidius gifuensis genome sequencing and assembly.</title>
        <authorList>
            <person name="Du Z."/>
        </authorList>
    </citation>
    <scope>NUCLEOTIDE SEQUENCE [LARGE SCALE GENOMIC DNA]</scope>
    <source>
        <strain evidence="8">YNYX2018</strain>
        <tissue evidence="8">Adults</tissue>
    </source>
</reference>
<evidence type="ECO:0000256" key="4">
    <source>
        <dbReference type="ARBA" id="ARBA00022840"/>
    </source>
</evidence>
<dbReference type="AlphaFoldDB" id="A0A834XXT1"/>
<dbReference type="InterPro" id="IPR004524">
    <property type="entry name" value="Asp-tRNA-ligase_1"/>
</dbReference>
<evidence type="ECO:0000313" key="8">
    <source>
        <dbReference type="EMBL" id="KAF7994131.1"/>
    </source>
</evidence>
<dbReference type="InterPro" id="IPR045864">
    <property type="entry name" value="aa-tRNA-synth_II/BPL/LPL"/>
</dbReference>
<dbReference type="GO" id="GO:0005524">
    <property type="term" value="F:ATP binding"/>
    <property type="evidence" value="ECO:0007669"/>
    <property type="project" value="UniProtKB-KW"/>
</dbReference>
<dbReference type="Pfam" id="PF00152">
    <property type="entry name" value="tRNA-synt_2"/>
    <property type="match status" value="1"/>
</dbReference>
<evidence type="ECO:0000256" key="1">
    <source>
        <dbReference type="ARBA" id="ARBA00006303"/>
    </source>
</evidence>
<dbReference type="InterPro" id="IPR004364">
    <property type="entry name" value="Aa-tRNA-synt_II"/>
</dbReference>
<evidence type="ECO:0000256" key="3">
    <source>
        <dbReference type="ARBA" id="ARBA00022741"/>
    </source>
</evidence>
<dbReference type="InterPro" id="IPR004365">
    <property type="entry name" value="NA-bd_OB_tRNA"/>
</dbReference>
<proteinExistence type="inferred from homology"/>
<dbReference type="OrthoDB" id="439710at2759"/>
<dbReference type="GO" id="GO:0006422">
    <property type="term" value="P:aspartyl-tRNA aminoacylation"/>
    <property type="evidence" value="ECO:0007669"/>
    <property type="project" value="TreeGrafter"/>
</dbReference>
<protein>
    <recommendedName>
        <fullName evidence="7">Aminoacyl-transfer RNA synthetases class-II family profile domain-containing protein</fullName>
    </recommendedName>
</protein>
<comment type="caution">
    <text evidence="8">The sequence shown here is derived from an EMBL/GenBank/DDBJ whole genome shotgun (WGS) entry which is preliminary data.</text>
</comment>
<dbReference type="Pfam" id="PF01336">
    <property type="entry name" value="tRNA_anti-codon"/>
    <property type="match status" value="1"/>
</dbReference>
<organism evidence="8 9">
    <name type="scientific">Aphidius gifuensis</name>
    <name type="common">Parasitoid wasp</name>
    <dbReference type="NCBI Taxonomy" id="684658"/>
    <lineage>
        <taxon>Eukaryota</taxon>
        <taxon>Metazoa</taxon>
        <taxon>Ecdysozoa</taxon>
        <taxon>Arthropoda</taxon>
        <taxon>Hexapoda</taxon>
        <taxon>Insecta</taxon>
        <taxon>Pterygota</taxon>
        <taxon>Neoptera</taxon>
        <taxon>Endopterygota</taxon>
        <taxon>Hymenoptera</taxon>
        <taxon>Apocrita</taxon>
        <taxon>Ichneumonoidea</taxon>
        <taxon>Braconidae</taxon>
        <taxon>Aphidiinae</taxon>
        <taxon>Aphidius</taxon>
    </lineage>
</organism>
<keyword evidence="6" id="KW-0030">Aminoacyl-tRNA synthetase</keyword>
<name>A0A834XXT1_APHGI</name>
<dbReference type="GO" id="GO:0005739">
    <property type="term" value="C:mitochondrion"/>
    <property type="evidence" value="ECO:0007669"/>
    <property type="project" value="TreeGrafter"/>
</dbReference>
<dbReference type="PANTHER" id="PTHR22594:SF5">
    <property type="entry name" value="ASPARTATE--TRNA LIGASE, MITOCHONDRIAL"/>
    <property type="match status" value="1"/>
</dbReference>
<dbReference type="CDD" id="cd04317">
    <property type="entry name" value="EcAspRS_like_N"/>
    <property type="match status" value="1"/>
</dbReference>
<feature type="domain" description="Aminoacyl-transfer RNA synthetases class-II family profile" evidence="7">
    <location>
        <begin position="205"/>
        <end position="614"/>
    </location>
</feature>
<dbReference type="EMBL" id="JACMRX010000003">
    <property type="protein sequence ID" value="KAF7994131.1"/>
    <property type="molecule type" value="Genomic_DNA"/>
</dbReference>
<evidence type="ECO:0000256" key="5">
    <source>
        <dbReference type="ARBA" id="ARBA00022917"/>
    </source>
</evidence>
<evidence type="ECO:0000313" key="9">
    <source>
        <dbReference type="Proteomes" id="UP000639338"/>
    </source>
</evidence>
<dbReference type="PRINTS" id="PR01042">
    <property type="entry name" value="TRNASYNTHASP"/>
</dbReference>
<dbReference type="GO" id="GO:0003676">
    <property type="term" value="F:nucleic acid binding"/>
    <property type="evidence" value="ECO:0007669"/>
    <property type="project" value="InterPro"/>
</dbReference>
<evidence type="ECO:0000259" key="7">
    <source>
        <dbReference type="PROSITE" id="PS50862"/>
    </source>
</evidence>
<dbReference type="SUPFAM" id="SSF55261">
    <property type="entry name" value="GAD domain-like"/>
    <property type="match status" value="1"/>
</dbReference>
<dbReference type="InterPro" id="IPR012340">
    <property type="entry name" value="NA-bd_OB-fold"/>
</dbReference>
<keyword evidence="5" id="KW-0648">Protein biosynthesis</keyword>
<dbReference type="Proteomes" id="UP000639338">
    <property type="component" value="Unassembled WGS sequence"/>
</dbReference>
<gene>
    <name evidence="8" type="ORF">HCN44_011400</name>
</gene>
<dbReference type="InterPro" id="IPR002312">
    <property type="entry name" value="Asp/Asn-tRNA-synth_IIb"/>
</dbReference>
<keyword evidence="4" id="KW-0067">ATP-binding</keyword>
<dbReference type="InterPro" id="IPR006195">
    <property type="entry name" value="aa-tRNA-synth_II"/>
</dbReference>
<keyword evidence="9" id="KW-1185">Reference proteome</keyword>
<comment type="similarity">
    <text evidence="1">Belongs to the class-II aminoacyl-tRNA synthetase family. Type 1 subfamily.</text>
</comment>
<dbReference type="Gene3D" id="3.30.930.10">
    <property type="entry name" value="Bira Bifunctional Protein, Domain 2"/>
    <property type="match status" value="1"/>
</dbReference>
<dbReference type="NCBIfam" id="NF001750">
    <property type="entry name" value="PRK00476.1"/>
    <property type="match status" value="1"/>
</dbReference>
<accession>A0A834XXT1</accession>
<dbReference type="InterPro" id="IPR047089">
    <property type="entry name" value="Asp-tRNA-ligase_1_N"/>
</dbReference>
<dbReference type="Gene3D" id="3.30.1360.30">
    <property type="entry name" value="GAD-like domain"/>
    <property type="match status" value="1"/>
</dbReference>